<dbReference type="RefSeq" id="WP_286305159.1">
    <property type="nucleotide sequence ID" value="NZ_AP027741.1"/>
</dbReference>
<gene>
    <name evidence="2" type="ORF">GCM10008964_03860</name>
</gene>
<dbReference type="EMBL" id="BAAADG010000001">
    <property type="protein sequence ID" value="GAA0215449.1"/>
    <property type="molecule type" value="Genomic_DNA"/>
</dbReference>
<reference evidence="3" key="1">
    <citation type="journal article" date="2019" name="Int. J. Syst. Evol. Microbiol.">
        <title>The Global Catalogue of Microorganisms (GCM) 10K type strain sequencing project: providing services to taxonomists for standard genome sequencing and annotation.</title>
        <authorList>
            <consortium name="The Broad Institute Genomics Platform"/>
            <consortium name="The Broad Institute Genome Sequencing Center for Infectious Disease"/>
            <person name="Wu L."/>
            <person name="Ma J."/>
        </authorList>
    </citation>
    <scope>NUCLEOTIDE SEQUENCE [LARGE SCALE GENOMIC DNA]</scope>
    <source>
        <strain evidence="3">JCM 6886</strain>
    </source>
</reference>
<evidence type="ECO:0000256" key="1">
    <source>
        <dbReference type="SAM" id="SignalP"/>
    </source>
</evidence>
<feature type="signal peptide" evidence="1">
    <location>
        <begin position="1"/>
        <end position="22"/>
    </location>
</feature>
<dbReference type="Proteomes" id="UP001501476">
    <property type="component" value="Unassembled WGS sequence"/>
</dbReference>
<proteinExistence type="predicted"/>
<keyword evidence="1" id="KW-0732">Signal</keyword>
<evidence type="ECO:0000313" key="2">
    <source>
        <dbReference type="EMBL" id="GAA0215449.1"/>
    </source>
</evidence>
<keyword evidence="3" id="KW-1185">Reference proteome</keyword>
<evidence type="ECO:0008006" key="4">
    <source>
        <dbReference type="Google" id="ProtNLM"/>
    </source>
</evidence>
<organism evidence="2 3">
    <name type="scientific">Methylophaga marina</name>
    <dbReference type="NCBI Taxonomy" id="45495"/>
    <lineage>
        <taxon>Bacteria</taxon>
        <taxon>Pseudomonadati</taxon>
        <taxon>Pseudomonadota</taxon>
        <taxon>Gammaproteobacteria</taxon>
        <taxon>Thiotrichales</taxon>
        <taxon>Piscirickettsiaceae</taxon>
        <taxon>Methylophaga</taxon>
    </lineage>
</organism>
<sequence length="688" mass="76336">MSYLTPKSVFLWLCLWSFPVFAINTIQISSEHSWAEKFDAKELKTYVQLTSDGLKLSGTAAQITLAEPLNQLRNVTFECTKAAWLTDAFHCQSGSLQFSHPELGQQQIQFSLDVSTEGEQYHIQLKNLRLDGGTVSLDISLDEQRWDVNIDAQNIPLSALQKWLPQFLDKQYIDVVNNWQPQGQISVQARFDGNLLGVSSATAKWQFTDLGFSNTTASQVAENVTMQGDVALNNTDNTWDIVAASSFTAGQVYSDPVFVDLSTSAIELSIEGKYESGLNHWTLADIKLTQPEQFTLEATAEITDNMPTKVEANVTVKTLSPFYSTWLKPFMVGTAAADLQLSGQVSSSISWSDKQHQLSATLNNVSVVDSEQRYKADKLNGELVWTNSDKPLNGYLSWQQAKLYAVDIGAGSLHTQTVKNGFKLVEETTIPVLDGELQINQLSLQQQEDKQITWSFDGLLLPISMESLTQALDWPTMHGKLSGVIPHVRYQSQQLTIDGALQVKVFDGTTVIRDLRLTDPLGVLPQLYANIDITELDLALLTKTFDVGKITGRVSGAVHNLRLSDWKPVQFDATLETSEDNPGKRVISQRAVDNLTQVGGGATGMISRSFLRFFDDFSYKRLGLSCYLRNDVCEMAGIEDADQGYYIVKGGGGLPPWIDVIGYTRRVDWADLLERIKAVQNSSGPIIE</sequence>
<name>A0ABP3CU08_9GAMM</name>
<protein>
    <recommendedName>
        <fullName evidence="4">Dicarboxylate transport domain-containing protein</fullName>
    </recommendedName>
</protein>
<feature type="chain" id="PRO_5046184194" description="Dicarboxylate transport domain-containing protein" evidence="1">
    <location>
        <begin position="23"/>
        <end position="688"/>
    </location>
</feature>
<comment type="caution">
    <text evidence="2">The sequence shown here is derived from an EMBL/GenBank/DDBJ whole genome shotgun (WGS) entry which is preliminary data.</text>
</comment>
<evidence type="ECO:0000313" key="3">
    <source>
        <dbReference type="Proteomes" id="UP001501476"/>
    </source>
</evidence>
<accession>A0ABP3CU08</accession>